<name>A0ABV6PL89_9SPHN</name>
<accession>A0ABV6PL89</accession>
<evidence type="ECO:0000313" key="3">
    <source>
        <dbReference type="Proteomes" id="UP001589943"/>
    </source>
</evidence>
<sequence>MNAPLTRFGLPQPTPDELEGRALYGDAFTPEEMARWFANEEAGYHALATTIYQSGADDPFESLHSDAFHFYRHLKGRTWPTCLAFGCADARDVEVLAPRVDQFIAIEPARAWWRETIGGKPARFMAPRSDGKIDLPDGSVDLVTVYSVLHHIPNVSTVVGELARVLRSGGQMLLREPAVSMGDFTQPRVGLTAHERGIPPRLLERMFAANGLTIVRRAPMRVGAFSKVLGKLGLNANSATAVRADAVLSRVLGFNMRYWRRNVRDRLGPATMAYILEKG</sequence>
<gene>
    <name evidence="2" type="ORF">ACFFF7_14415</name>
</gene>
<dbReference type="InterPro" id="IPR029063">
    <property type="entry name" value="SAM-dependent_MTases_sf"/>
</dbReference>
<keyword evidence="3" id="KW-1185">Reference proteome</keyword>
<dbReference type="Proteomes" id="UP001589943">
    <property type="component" value="Unassembled WGS sequence"/>
</dbReference>
<dbReference type="Gene3D" id="3.40.50.150">
    <property type="entry name" value="Vaccinia Virus protein VP39"/>
    <property type="match status" value="1"/>
</dbReference>
<dbReference type="SUPFAM" id="SSF53335">
    <property type="entry name" value="S-adenosyl-L-methionine-dependent methyltransferases"/>
    <property type="match status" value="1"/>
</dbReference>
<feature type="domain" description="Methyltransferase type 11" evidence="1">
    <location>
        <begin position="84"/>
        <end position="173"/>
    </location>
</feature>
<dbReference type="GO" id="GO:0032259">
    <property type="term" value="P:methylation"/>
    <property type="evidence" value="ECO:0007669"/>
    <property type="project" value="UniProtKB-KW"/>
</dbReference>
<reference evidence="2 3" key="1">
    <citation type="submission" date="2024-09" db="EMBL/GenBank/DDBJ databases">
        <authorList>
            <person name="Sun Q."/>
            <person name="Mori K."/>
        </authorList>
    </citation>
    <scope>NUCLEOTIDE SEQUENCE [LARGE SCALE GENOMIC DNA]</scope>
    <source>
        <strain evidence="2 3">NCAIM B.02537</strain>
    </source>
</reference>
<dbReference type="GO" id="GO:0008168">
    <property type="term" value="F:methyltransferase activity"/>
    <property type="evidence" value="ECO:0007669"/>
    <property type="project" value="UniProtKB-KW"/>
</dbReference>
<keyword evidence="2" id="KW-0808">Transferase</keyword>
<protein>
    <submittedName>
        <fullName evidence="2">Class I SAM-dependent methyltransferase</fullName>
    </submittedName>
</protein>
<keyword evidence="2" id="KW-0489">Methyltransferase</keyword>
<evidence type="ECO:0000259" key="1">
    <source>
        <dbReference type="Pfam" id="PF08241"/>
    </source>
</evidence>
<comment type="caution">
    <text evidence="2">The sequence shown here is derived from an EMBL/GenBank/DDBJ whole genome shotgun (WGS) entry which is preliminary data.</text>
</comment>
<evidence type="ECO:0000313" key="2">
    <source>
        <dbReference type="EMBL" id="MFC0590602.1"/>
    </source>
</evidence>
<proteinExistence type="predicted"/>
<dbReference type="InterPro" id="IPR013216">
    <property type="entry name" value="Methyltransf_11"/>
</dbReference>
<dbReference type="EMBL" id="JBHLTL010000011">
    <property type="protein sequence ID" value="MFC0590602.1"/>
    <property type="molecule type" value="Genomic_DNA"/>
</dbReference>
<organism evidence="2 3">
    <name type="scientific">Novosphingobium aquiterrae</name>
    <dbReference type="NCBI Taxonomy" id="624388"/>
    <lineage>
        <taxon>Bacteria</taxon>
        <taxon>Pseudomonadati</taxon>
        <taxon>Pseudomonadota</taxon>
        <taxon>Alphaproteobacteria</taxon>
        <taxon>Sphingomonadales</taxon>
        <taxon>Sphingomonadaceae</taxon>
        <taxon>Novosphingobium</taxon>
    </lineage>
</organism>
<dbReference type="Pfam" id="PF08241">
    <property type="entry name" value="Methyltransf_11"/>
    <property type="match status" value="1"/>
</dbReference>
<dbReference type="RefSeq" id="WP_379482054.1">
    <property type="nucleotide sequence ID" value="NZ_JBHLTL010000011.1"/>
</dbReference>